<dbReference type="PATRIC" id="fig|1353533.3.peg.4199"/>
<feature type="chain" id="PRO_5004720296" evidence="1">
    <location>
        <begin position="18"/>
        <end position="156"/>
    </location>
</feature>
<keyword evidence="1" id="KW-0732">Signal</keyword>
<dbReference type="AlphaFoldDB" id="V4HKV4"/>
<evidence type="ECO:0000256" key="1">
    <source>
        <dbReference type="SAM" id="SignalP"/>
    </source>
</evidence>
<comment type="caution">
    <text evidence="2">The sequence shown here is derived from an EMBL/GenBank/DDBJ whole genome shotgun (WGS) entry which is preliminary data.</text>
</comment>
<accession>V4HKV4</accession>
<dbReference type="GeneID" id="29919782"/>
<evidence type="ECO:0000313" key="2">
    <source>
        <dbReference type="EMBL" id="ESP91445.1"/>
    </source>
</evidence>
<feature type="signal peptide" evidence="1">
    <location>
        <begin position="1"/>
        <end position="17"/>
    </location>
</feature>
<organism evidence="2 3">
    <name type="scientific">Pseudoalteromonas luteoviolacea (strain 2ta16)</name>
    <dbReference type="NCBI Taxonomy" id="1353533"/>
    <lineage>
        <taxon>Bacteria</taxon>
        <taxon>Pseudomonadati</taxon>
        <taxon>Pseudomonadota</taxon>
        <taxon>Gammaproteobacteria</taxon>
        <taxon>Alteromonadales</taxon>
        <taxon>Pseudoalteromonadaceae</taxon>
        <taxon>Pseudoalteromonas</taxon>
    </lineage>
</organism>
<dbReference type="Proteomes" id="UP000017820">
    <property type="component" value="Unassembled WGS sequence"/>
</dbReference>
<evidence type="ECO:0000313" key="3">
    <source>
        <dbReference type="Proteomes" id="UP000017820"/>
    </source>
</evidence>
<reference evidence="2 3" key="1">
    <citation type="submission" date="2013-07" db="EMBL/GenBank/DDBJ databases">
        <title>Draft genome sequence of Pseudoalteromonas luteoviolacea 2ta16.</title>
        <authorList>
            <person name="Allen E.E."/>
            <person name="Azam F."/>
            <person name="Podell S."/>
        </authorList>
    </citation>
    <scope>NUCLEOTIDE SEQUENCE [LARGE SCALE GENOMIC DNA]</scope>
    <source>
        <strain evidence="2 3">2ta16</strain>
    </source>
</reference>
<protein>
    <submittedName>
        <fullName evidence="2">Uncharacterized protein</fullName>
    </submittedName>
</protein>
<sequence length="156" mass="18176">MKYILLLLLISPCISIANQILTPKEVFESEQPIYWKIDKKVSIRESVFATIKFEFSQKGNGSVKVRDGLWVRVFDCHDNGFLYSPCLMRQRLKDINSDGYNDIVFEADLIDTGEKESDPKTNKGRVFVELLYSPEHRAFKLGNYSDSIEPYQYYEK</sequence>
<proteinExistence type="predicted"/>
<dbReference type="EMBL" id="AUSV01000113">
    <property type="protein sequence ID" value="ESP91445.1"/>
    <property type="molecule type" value="Genomic_DNA"/>
</dbReference>
<gene>
    <name evidence="2" type="ORF">PL2TA16_00244</name>
</gene>
<dbReference type="RefSeq" id="WP_023401047.1">
    <property type="nucleotide sequence ID" value="NZ_AUSV01000113.1"/>
</dbReference>
<name>V4HKV4_PSEL2</name>